<organism evidence="3 4">
    <name type="scientific">Paenibacillus arenilitoris</name>
    <dbReference type="NCBI Taxonomy" id="2772299"/>
    <lineage>
        <taxon>Bacteria</taxon>
        <taxon>Bacillati</taxon>
        <taxon>Bacillota</taxon>
        <taxon>Bacilli</taxon>
        <taxon>Bacillales</taxon>
        <taxon>Paenibacillaceae</taxon>
        <taxon>Paenibacillus</taxon>
    </lineage>
</organism>
<comment type="similarity">
    <text evidence="1">Belongs to the AHA1 family.</text>
</comment>
<comment type="caution">
    <text evidence="3">The sequence shown here is derived from an EMBL/GenBank/DDBJ whole genome shotgun (WGS) entry which is preliminary data.</text>
</comment>
<dbReference type="Gene3D" id="3.30.530.20">
    <property type="match status" value="1"/>
</dbReference>
<evidence type="ECO:0000259" key="2">
    <source>
        <dbReference type="Pfam" id="PF08327"/>
    </source>
</evidence>
<name>A0A927CQ87_9BACL</name>
<dbReference type="InterPro" id="IPR013538">
    <property type="entry name" value="ASHA1/2-like_C"/>
</dbReference>
<dbReference type="Proteomes" id="UP000632125">
    <property type="component" value="Unassembled WGS sequence"/>
</dbReference>
<dbReference type="Pfam" id="PF08327">
    <property type="entry name" value="AHSA1"/>
    <property type="match status" value="1"/>
</dbReference>
<sequence>MESRQGIARTCLQELVPNERIAQSVEFQSDDPDFAGEMMMTWTLTAVPEGTAVTVVCENVPAGIRKEDHDAGLKSSLENLAEFIES</sequence>
<feature type="domain" description="Activator of Hsp90 ATPase homologue 1/2-like C-terminal" evidence="2">
    <location>
        <begin position="11"/>
        <end position="84"/>
    </location>
</feature>
<keyword evidence="4" id="KW-1185">Reference proteome</keyword>
<reference evidence="3" key="1">
    <citation type="submission" date="2020-09" db="EMBL/GenBank/DDBJ databases">
        <title>A novel bacterium of genus Paenibacillus, isolated from South China Sea.</title>
        <authorList>
            <person name="Huang H."/>
            <person name="Mo K."/>
            <person name="Hu Y."/>
        </authorList>
    </citation>
    <scope>NUCLEOTIDE SEQUENCE</scope>
    <source>
        <strain evidence="3">IB182493</strain>
    </source>
</reference>
<dbReference type="InterPro" id="IPR023393">
    <property type="entry name" value="START-like_dom_sf"/>
</dbReference>
<accession>A0A927CQ87</accession>
<evidence type="ECO:0000313" key="4">
    <source>
        <dbReference type="Proteomes" id="UP000632125"/>
    </source>
</evidence>
<evidence type="ECO:0000313" key="3">
    <source>
        <dbReference type="EMBL" id="MBD2871542.1"/>
    </source>
</evidence>
<protein>
    <submittedName>
        <fullName evidence="3">SRPBCC domain-containing protein</fullName>
    </submittedName>
</protein>
<dbReference type="SUPFAM" id="SSF55961">
    <property type="entry name" value="Bet v1-like"/>
    <property type="match status" value="1"/>
</dbReference>
<proteinExistence type="inferred from homology"/>
<dbReference type="EMBL" id="JACXIY010000032">
    <property type="protein sequence ID" value="MBD2871542.1"/>
    <property type="molecule type" value="Genomic_DNA"/>
</dbReference>
<evidence type="ECO:0000256" key="1">
    <source>
        <dbReference type="ARBA" id="ARBA00006817"/>
    </source>
</evidence>
<gene>
    <name evidence="3" type="ORF">IDH41_23405</name>
</gene>
<dbReference type="AlphaFoldDB" id="A0A927CQ87"/>